<dbReference type="Proteomes" id="UP001219525">
    <property type="component" value="Unassembled WGS sequence"/>
</dbReference>
<protein>
    <submittedName>
        <fullName evidence="2">Uncharacterized protein</fullName>
    </submittedName>
</protein>
<reference evidence="2" key="1">
    <citation type="submission" date="2023-03" db="EMBL/GenBank/DDBJ databases">
        <title>Massive genome expansion in bonnet fungi (Mycena s.s.) driven by repeated elements and novel gene families across ecological guilds.</title>
        <authorList>
            <consortium name="Lawrence Berkeley National Laboratory"/>
            <person name="Harder C.B."/>
            <person name="Miyauchi S."/>
            <person name="Viragh M."/>
            <person name="Kuo A."/>
            <person name="Thoen E."/>
            <person name="Andreopoulos B."/>
            <person name="Lu D."/>
            <person name="Skrede I."/>
            <person name="Drula E."/>
            <person name="Henrissat B."/>
            <person name="Morin E."/>
            <person name="Kohler A."/>
            <person name="Barry K."/>
            <person name="LaButti K."/>
            <person name="Morin E."/>
            <person name="Salamov A."/>
            <person name="Lipzen A."/>
            <person name="Mereny Z."/>
            <person name="Hegedus B."/>
            <person name="Baldrian P."/>
            <person name="Stursova M."/>
            <person name="Weitz H."/>
            <person name="Taylor A."/>
            <person name="Grigoriev I.V."/>
            <person name="Nagy L.G."/>
            <person name="Martin F."/>
            <person name="Kauserud H."/>
        </authorList>
    </citation>
    <scope>NUCLEOTIDE SEQUENCE</scope>
    <source>
        <strain evidence="2">9144</strain>
    </source>
</reference>
<feature type="compositionally biased region" description="Polar residues" evidence="1">
    <location>
        <begin position="64"/>
        <end position="86"/>
    </location>
</feature>
<organism evidence="2 3">
    <name type="scientific">Mycena pura</name>
    <dbReference type="NCBI Taxonomy" id="153505"/>
    <lineage>
        <taxon>Eukaryota</taxon>
        <taxon>Fungi</taxon>
        <taxon>Dikarya</taxon>
        <taxon>Basidiomycota</taxon>
        <taxon>Agaricomycotina</taxon>
        <taxon>Agaricomycetes</taxon>
        <taxon>Agaricomycetidae</taxon>
        <taxon>Agaricales</taxon>
        <taxon>Marasmiineae</taxon>
        <taxon>Mycenaceae</taxon>
        <taxon>Mycena</taxon>
    </lineage>
</organism>
<feature type="compositionally biased region" description="Polar residues" evidence="1">
    <location>
        <begin position="9"/>
        <end position="21"/>
    </location>
</feature>
<keyword evidence="3" id="KW-1185">Reference proteome</keyword>
<evidence type="ECO:0000256" key="1">
    <source>
        <dbReference type="SAM" id="MobiDB-lite"/>
    </source>
</evidence>
<feature type="region of interest" description="Disordered" evidence="1">
    <location>
        <begin position="1"/>
        <end position="92"/>
    </location>
</feature>
<dbReference type="AlphaFoldDB" id="A0AAD6Y104"/>
<comment type="caution">
    <text evidence="2">The sequence shown here is derived from an EMBL/GenBank/DDBJ whole genome shotgun (WGS) entry which is preliminary data.</text>
</comment>
<name>A0AAD6Y104_9AGAR</name>
<evidence type="ECO:0000313" key="2">
    <source>
        <dbReference type="EMBL" id="KAJ7189487.1"/>
    </source>
</evidence>
<sequence>MSGKFSKDYTVTSTGTNSQGNHYCHREYSSGEGSGQGSGQGSGEGSSQGSGQGYHYSNKDGSYYYSNPNGSTYYKNGESSTYTTPSGYVVKK</sequence>
<feature type="compositionally biased region" description="Gly residues" evidence="1">
    <location>
        <begin position="32"/>
        <end position="52"/>
    </location>
</feature>
<proteinExistence type="predicted"/>
<evidence type="ECO:0000313" key="3">
    <source>
        <dbReference type="Proteomes" id="UP001219525"/>
    </source>
</evidence>
<accession>A0AAD6Y104</accession>
<dbReference type="EMBL" id="JARJCW010000175">
    <property type="protein sequence ID" value="KAJ7189487.1"/>
    <property type="molecule type" value="Genomic_DNA"/>
</dbReference>
<gene>
    <name evidence="2" type="ORF">GGX14DRAFT_580635</name>
</gene>